<dbReference type="GO" id="GO:0006689">
    <property type="term" value="P:ganglioside catabolic process"/>
    <property type="evidence" value="ECO:0007669"/>
    <property type="project" value="TreeGrafter"/>
</dbReference>
<dbReference type="OrthoDB" id="7294637at2"/>
<dbReference type="PANTHER" id="PTHR10628">
    <property type="entry name" value="SIALIDASE"/>
    <property type="match status" value="1"/>
</dbReference>
<dbReference type="CDD" id="cd15482">
    <property type="entry name" value="Sialidase_non-viral"/>
    <property type="match status" value="1"/>
</dbReference>
<evidence type="ECO:0000256" key="3">
    <source>
        <dbReference type="ARBA" id="ARBA00012733"/>
    </source>
</evidence>
<feature type="compositionally biased region" description="Low complexity" evidence="4">
    <location>
        <begin position="45"/>
        <end position="58"/>
    </location>
</feature>
<name>A0A1H8KK60_9ACTN</name>
<dbReference type="InterPro" id="IPR036278">
    <property type="entry name" value="Sialidase_sf"/>
</dbReference>
<dbReference type="GO" id="GO:0009313">
    <property type="term" value="P:oligosaccharide catabolic process"/>
    <property type="evidence" value="ECO:0007669"/>
    <property type="project" value="TreeGrafter"/>
</dbReference>
<reference evidence="7 8" key="1">
    <citation type="submission" date="2016-10" db="EMBL/GenBank/DDBJ databases">
        <authorList>
            <person name="de Groot N.N."/>
        </authorList>
    </citation>
    <scope>NUCLEOTIDE SEQUENCE [LARGE SCALE GENOMIC DNA]</scope>
    <source>
        <strain evidence="7 8">CGMCC 4.2026</strain>
    </source>
</reference>
<sequence length="423" mass="43282">MPLDRRRLVVLPFAAGLLALAGRPAEAAAAPPAGAGPAAPHPRPGRAVAATDPPAAADPRFEQSVPFTAGTEGYVLFRIPSLVRTPRGTVVAFAEARAASADTGRIVVAAKRSLDGGRTWGPLAVVAGDGTGTQGNPCPVVDPRSGDIVLLTCSNAAGATEKAIMSGQVAPADGRRVWVQRSADDGRTFGPLREITDQAKDPGWRWYATGPGHALALTAGPHRGRLVVPANHSVPPVPGSADTGSEPKYYGGHSLLSDDGGATWRIGFRDDTPDGVINANESSAAELPGGLVYFNARDQYGTSAATRVDARSADGGTTLTAPYAPQPGLAGPVVQGSVLQVPGGPLVYAGPCDPDARAVMALRTSSDGGRTWATAVTLSTLPASNSDLVLLDPRTVGLVYETGTGSPYGTLTFVRVPVSVLRT</sequence>
<feature type="chain" id="PRO_5038791947" description="exo-alpha-sialidase" evidence="5">
    <location>
        <begin position="30"/>
        <end position="423"/>
    </location>
</feature>
<organism evidence="7 8">
    <name type="scientific">Actinacidiphila rubida</name>
    <dbReference type="NCBI Taxonomy" id="310780"/>
    <lineage>
        <taxon>Bacteria</taxon>
        <taxon>Bacillati</taxon>
        <taxon>Actinomycetota</taxon>
        <taxon>Actinomycetes</taxon>
        <taxon>Kitasatosporales</taxon>
        <taxon>Streptomycetaceae</taxon>
        <taxon>Actinacidiphila</taxon>
    </lineage>
</organism>
<evidence type="ECO:0000256" key="2">
    <source>
        <dbReference type="ARBA" id="ARBA00009348"/>
    </source>
</evidence>
<evidence type="ECO:0000256" key="5">
    <source>
        <dbReference type="SAM" id="SignalP"/>
    </source>
</evidence>
<accession>A0A1H8KK60</accession>
<dbReference type="PANTHER" id="PTHR10628:SF30">
    <property type="entry name" value="EXO-ALPHA-SIALIDASE"/>
    <property type="match status" value="1"/>
</dbReference>
<evidence type="ECO:0000256" key="1">
    <source>
        <dbReference type="ARBA" id="ARBA00000427"/>
    </source>
</evidence>
<evidence type="ECO:0000259" key="6">
    <source>
        <dbReference type="Pfam" id="PF13088"/>
    </source>
</evidence>
<gene>
    <name evidence="7" type="ORF">SAMN05216267_101336</name>
</gene>
<dbReference type="InterPro" id="IPR011040">
    <property type="entry name" value="Sialidase"/>
</dbReference>
<dbReference type="EMBL" id="FODD01000013">
    <property type="protein sequence ID" value="SEN92956.1"/>
    <property type="molecule type" value="Genomic_DNA"/>
</dbReference>
<dbReference type="GO" id="GO:0004308">
    <property type="term" value="F:exo-alpha-sialidase activity"/>
    <property type="evidence" value="ECO:0007669"/>
    <property type="project" value="UniProtKB-EC"/>
</dbReference>
<keyword evidence="5" id="KW-0732">Signal</keyword>
<dbReference type="Gene3D" id="2.120.10.10">
    <property type="match status" value="1"/>
</dbReference>
<evidence type="ECO:0000313" key="8">
    <source>
        <dbReference type="Proteomes" id="UP000181951"/>
    </source>
</evidence>
<dbReference type="GO" id="GO:0016020">
    <property type="term" value="C:membrane"/>
    <property type="evidence" value="ECO:0007669"/>
    <property type="project" value="TreeGrafter"/>
</dbReference>
<feature type="region of interest" description="Disordered" evidence="4">
    <location>
        <begin position="28"/>
        <end position="60"/>
    </location>
</feature>
<comment type="catalytic activity">
    <reaction evidence="1">
        <text>Hydrolysis of alpha-(2-&gt;3)-, alpha-(2-&gt;6)-, alpha-(2-&gt;8)- glycosidic linkages of terminal sialic acid residues in oligosaccharides, glycoproteins, glycolipids, colominic acid and synthetic substrates.</text>
        <dbReference type="EC" id="3.2.1.18"/>
    </reaction>
</comment>
<dbReference type="Pfam" id="PF13088">
    <property type="entry name" value="BNR_2"/>
    <property type="match status" value="1"/>
</dbReference>
<dbReference type="GO" id="GO:0005737">
    <property type="term" value="C:cytoplasm"/>
    <property type="evidence" value="ECO:0007669"/>
    <property type="project" value="TreeGrafter"/>
</dbReference>
<dbReference type="InterPro" id="IPR006311">
    <property type="entry name" value="TAT_signal"/>
</dbReference>
<dbReference type="PROSITE" id="PS51318">
    <property type="entry name" value="TAT"/>
    <property type="match status" value="1"/>
</dbReference>
<evidence type="ECO:0000256" key="4">
    <source>
        <dbReference type="SAM" id="MobiDB-lite"/>
    </source>
</evidence>
<keyword evidence="8" id="KW-1185">Reference proteome</keyword>
<proteinExistence type="inferred from homology"/>
<feature type="domain" description="Sialidase" evidence="6">
    <location>
        <begin position="89"/>
        <end position="382"/>
    </location>
</feature>
<feature type="compositionally biased region" description="Low complexity" evidence="4">
    <location>
        <begin position="28"/>
        <end position="38"/>
    </location>
</feature>
<dbReference type="SUPFAM" id="SSF50939">
    <property type="entry name" value="Sialidases"/>
    <property type="match status" value="1"/>
</dbReference>
<dbReference type="Proteomes" id="UP000181951">
    <property type="component" value="Unassembled WGS sequence"/>
</dbReference>
<dbReference type="InterPro" id="IPR026856">
    <property type="entry name" value="Sialidase_fam"/>
</dbReference>
<protein>
    <recommendedName>
        <fullName evidence="3">exo-alpha-sialidase</fullName>
        <ecNumber evidence="3">3.2.1.18</ecNumber>
    </recommendedName>
</protein>
<dbReference type="EC" id="3.2.1.18" evidence="3"/>
<evidence type="ECO:0000313" key="7">
    <source>
        <dbReference type="EMBL" id="SEN92956.1"/>
    </source>
</evidence>
<comment type="similarity">
    <text evidence="2">Belongs to the glycosyl hydrolase 33 family.</text>
</comment>
<dbReference type="STRING" id="310780.SAMN05216267_101336"/>
<dbReference type="RefSeq" id="WP_075016925.1">
    <property type="nucleotide sequence ID" value="NZ_FODD01000013.1"/>
</dbReference>
<dbReference type="AlphaFoldDB" id="A0A1H8KK60"/>
<feature type="signal peptide" evidence="5">
    <location>
        <begin position="1"/>
        <end position="29"/>
    </location>
</feature>